<evidence type="ECO:0000313" key="1">
    <source>
        <dbReference type="EMBL" id="MBW2937709.1"/>
    </source>
</evidence>
<proteinExistence type="predicted"/>
<dbReference type="Proteomes" id="UP001138686">
    <property type="component" value="Unassembled WGS sequence"/>
</dbReference>
<organism evidence="1 2">
    <name type="scientific">Halomarinibacterium sedimenti</name>
    <dbReference type="NCBI Taxonomy" id="2857106"/>
    <lineage>
        <taxon>Bacteria</taxon>
        <taxon>Pseudomonadati</taxon>
        <taxon>Bacteroidota</taxon>
        <taxon>Flavobacteriia</taxon>
        <taxon>Flavobacteriales</taxon>
        <taxon>Flavobacteriaceae</taxon>
        <taxon>Halomarinibacterium</taxon>
    </lineage>
</organism>
<dbReference type="InterPro" id="IPR003329">
    <property type="entry name" value="Cytidylyl_trans"/>
</dbReference>
<dbReference type="PANTHER" id="PTHR21485:SF6">
    <property type="entry name" value="N-ACYLNEURAMINATE CYTIDYLYLTRANSFERASE-RELATED"/>
    <property type="match status" value="1"/>
</dbReference>
<keyword evidence="1" id="KW-0808">Transferase</keyword>
<protein>
    <submittedName>
        <fullName evidence="1">Acylneuraminate cytidylyltransferase family protein</fullName>
    </submittedName>
</protein>
<dbReference type="CDD" id="cd02513">
    <property type="entry name" value="CMP-NeuAc_Synthase"/>
    <property type="match status" value="1"/>
</dbReference>
<dbReference type="PANTHER" id="PTHR21485">
    <property type="entry name" value="HAD SUPERFAMILY MEMBERS CMAS AND KDSC"/>
    <property type="match status" value="1"/>
</dbReference>
<dbReference type="InterPro" id="IPR050793">
    <property type="entry name" value="CMP-NeuNAc_synthase"/>
</dbReference>
<dbReference type="AlphaFoldDB" id="A0A9X1FPJ0"/>
<evidence type="ECO:0000313" key="2">
    <source>
        <dbReference type="Proteomes" id="UP001138686"/>
    </source>
</evidence>
<keyword evidence="2" id="KW-1185">Reference proteome</keyword>
<dbReference type="GO" id="GO:0008781">
    <property type="term" value="F:N-acylneuraminate cytidylyltransferase activity"/>
    <property type="evidence" value="ECO:0007669"/>
    <property type="project" value="TreeGrafter"/>
</dbReference>
<comment type="caution">
    <text evidence="1">The sequence shown here is derived from an EMBL/GenBank/DDBJ whole genome shotgun (WGS) entry which is preliminary data.</text>
</comment>
<gene>
    <name evidence="1" type="ORF">KXJ69_06295</name>
</gene>
<name>A0A9X1FPJ0_9FLAO</name>
<reference evidence="1" key="1">
    <citation type="submission" date="2021-07" db="EMBL/GenBank/DDBJ databases">
        <title>Aureisphaera sp. CAU 1614 isolated from sea sediment.</title>
        <authorList>
            <person name="Kim W."/>
        </authorList>
    </citation>
    <scope>NUCLEOTIDE SEQUENCE</scope>
    <source>
        <strain evidence="1">CAU 1614</strain>
    </source>
</reference>
<dbReference type="Pfam" id="PF02348">
    <property type="entry name" value="CTP_transf_3"/>
    <property type="match status" value="1"/>
</dbReference>
<keyword evidence="1" id="KW-0548">Nucleotidyltransferase</keyword>
<accession>A0A9X1FPJ0</accession>
<sequence>MKILGLIPARGGSKGIPNKNRKQLGGKPLLEYTIEAALASKKLSRVIFSSEDEQLIKLAKKSGVDVPFVRPETLASDTAGSLEVVQHALHFFLKQGVHFDAVCLLQVTTPFRDKGFIDKAIQRFIASGTDSLISVQEVPHEYNPHWVFKVSNNGTLKIATGESQIITRRQELPEAFIRDGSIYLTRAKTLLEQNSLYGNSISYIESNPSYQINIDTIHDWEKAEKILKSIPK</sequence>
<dbReference type="EMBL" id="JAHWDP010000002">
    <property type="protein sequence ID" value="MBW2937709.1"/>
    <property type="molecule type" value="Genomic_DNA"/>
</dbReference>
<dbReference type="RefSeq" id="WP_219052124.1">
    <property type="nucleotide sequence ID" value="NZ_JAHWDP010000002.1"/>
</dbReference>